<accession>A0AAD6E4G1</accession>
<dbReference type="EMBL" id="JAQJAC010000001">
    <property type="protein sequence ID" value="KAJ5599878.1"/>
    <property type="molecule type" value="Genomic_DNA"/>
</dbReference>
<reference evidence="1 2" key="1">
    <citation type="journal article" date="2023" name="IMA Fungus">
        <title>Comparative genomic study of the Penicillium genus elucidates a diverse pangenome and 15 lateral gene transfer events.</title>
        <authorList>
            <person name="Petersen C."/>
            <person name="Sorensen T."/>
            <person name="Nielsen M.R."/>
            <person name="Sondergaard T.E."/>
            <person name="Sorensen J.L."/>
            <person name="Fitzpatrick D.A."/>
            <person name="Frisvad J.C."/>
            <person name="Nielsen K.L."/>
        </authorList>
    </citation>
    <scope>NUCLEOTIDE SEQUENCE [LARGE SCALE GENOMIC DNA]</scope>
    <source>
        <strain evidence="1 2">IBT 29057</strain>
    </source>
</reference>
<organism evidence="1 2">
    <name type="scientific">Penicillium hetheringtonii</name>
    <dbReference type="NCBI Taxonomy" id="911720"/>
    <lineage>
        <taxon>Eukaryota</taxon>
        <taxon>Fungi</taxon>
        <taxon>Dikarya</taxon>
        <taxon>Ascomycota</taxon>
        <taxon>Pezizomycotina</taxon>
        <taxon>Eurotiomycetes</taxon>
        <taxon>Eurotiomycetidae</taxon>
        <taxon>Eurotiales</taxon>
        <taxon>Aspergillaceae</taxon>
        <taxon>Penicillium</taxon>
    </lineage>
</organism>
<dbReference type="AlphaFoldDB" id="A0AAD6E4G1"/>
<sequence length="77" mass="8997">MALAFYLAEWNFSRILDWNFMQNIGFPNRLIEGKAYVLTILIHDMCQDEEAPGTDAIKFPHGVLNYQLKSRSQDYIN</sequence>
<comment type="caution">
    <text evidence="1">The sequence shown here is derived from an EMBL/GenBank/DDBJ whole genome shotgun (WGS) entry which is preliminary data.</text>
</comment>
<evidence type="ECO:0000313" key="2">
    <source>
        <dbReference type="Proteomes" id="UP001216150"/>
    </source>
</evidence>
<dbReference type="Gene3D" id="2.60.120.260">
    <property type="entry name" value="Galactose-binding domain-like"/>
    <property type="match status" value="1"/>
</dbReference>
<dbReference type="Proteomes" id="UP001216150">
    <property type="component" value="Unassembled WGS sequence"/>
</dbReference>
<name>A0AAD6E4G1_9EURO</name>
<evidence type="ECO:0000313" key="1">
    <source>
        <dbReference type="EMBL" id="KAJ5599878.1"/>
    </source>
</evidence>
<keyword evidence="2" id="KW-1185">Reference proteome</keyword>
<protein>
    <submittedName>
        <fullName evidence="1">Beta-galactosidase E</fullName>
    </submittedName>
</protein>
<gene>
    <name evidence="1" type="ORF">N7450_000945</name>
</gene>
<proteinExistence type="predicted"/>